<dbReference type="EMBL" id="JBHUMZ010000004">
    <property type="protein sequence ID" value="MFD2637374.1"/>
    <property type="molecule type" value="Genomic_DNA"/>
</dbReference>
<evidence type="ECO:0000313" key="1">
    <source>
        <dbReference type="EMBL" id="MFD2637374.1"/>
    </source>
</evidence>
<organism evidence="1 2">
    <name type="scientific">Piscibacillus salipiscarius</name>
    <dbReference type="NCBI Taxonomy" id="299480"/>
    <lineage>
        <taxon>Bacteria</taxon>
        <taxon>Bacillati</taxon>
        <taxon>Bacillota</taxon>
        <taxon>Bacilli</taxon>
        <taxon>Bacillales</taxon>
        <taxon>Bacillaceae</taxon>
        <taxon>Piscibacillus</taxon>
    </lineage>
</organism>
<accession>A0ABW5Q5Z9</accession>
<dbReference type="RefSeq" id="WP_279401859.1">
    <property type="nucleotide sequence ID" value="NZ_JBHUMZ010000004.1"/>
</dbReference>
<keyword evidence="2" id="KW-1185">Reference proteome</keyword>
<evidence type="ECO:0000313" key="2">
    <source>
        <dbReference type="Proteomes" id="UP001597452"/>
    </source>
</evidence>
<gene>
    <name evidence="1" type="ORF">ACFSW4_00550</name>
</gene>
<sequence>MLKYNGFVDKFETRLGRGLCPKEKDFVNWVWKKHKGEVHVKK</sequence>
<comment type="caution">
    <text evidence="1">The sequence shown here is derived from an EMBL/GenBank/DDBJ whole genome shotgun (WGS) entry which is preliminary data.</text>
</comment>
<dbReference type="Proteomes" id="UP001597452">
    <property type="component" value="Unassembled WGS sequence"/>
</dbReference>
<proteinExistence type="predicted"/>
<protein>
    <submittedName>
        <fullName evidence="1">Uncharacterized protein</fullName>
    </submittedName>
</protein>
<name>A0ABW5Q5Z9_9BACI</name>
<reference evidence="2" key="1">
    <citation type="journal article" date="2019" name="Int. J. Syst. Evol. Microbiol.">
        <title>The Global Catalogue of Microorganisms (GCM) 10K type strain sequencing project: providing services to taxonomists for standard genome sequencing and annotation.</title>
        <authorList>
            <consortium name="The Broad Institute Genomics Platform"/>
            <consortium name="The Broad Institute Genome Sequencing Center for Infectious Disease"/>
            <person name="Wu L."/>
            <person name="Ma J."/>
        </authorList>
    </citation>
    <scope>NUCLEOTIDE SEQUENCE [LARGE SCALE GENOMIC DNA]</scope>
    <source>
        <strain evidence="2">TISTR 1571</strain>
    </source>
</reference>